<keyword evidence="1" id="KW-0812">Transmembrane</keyword>
<name>A0A1E3UBT3_9FIRM</name>
<feature type="transmembrane region" description="Helical" evidence="1">
    <location>
        <begin position="128"/>
        <end position="145"/>
    </location>
</feature>
<dbReference type="EMBL" id="MEHA01000022">
    <property type="protein sequence ID" value="ODR46815.1"/>
    <property type="molecule type" value="Genomic_DNA"/>
</dbReference>
<dbReference type="Proteomes" id="UP000094271">
    <property type="component" value="Unassembled WGS sequence"/>
</dbReference>
<feature type="transmembrane region" description="Helical" evidence="1">
    <location>
        <begin position="349"/>
        <end position="370"/>
    </location>
</feature>
<feature type="transmembrane region" description="Helical" evidence="1">
    <location>
        <begin position="316"/>
        <end position="337"/>
    </location>
</feature>
<keyword evidence="1" id="KW-0472">Membrane</keyword>
<feature type="transmembrane region" description="Helical" evidence="1">
    <location>
        <begin position="390"/>
        <end position="409"/>
    </location>
</feature>
<dbReference type="AlphaFoldDB" id="A0A1E3UBT3"/>
<sequence>MKQNITEKRIAGFLIIVFILALIPVLYIGKYNYPCADDFGFSAYSHIAWEETHSILQVVIGALTTVKERWFGWQGTFSSIFVMALQPAVFGEAGYRLVPWIMIGAMSFSTLFLLYIIVRRVMGVRTSVYLGISMIYLIFALECMVDKTQGFFWFNGAAHYIIPHSVALILTGLVIWLIKNEKHKFYKMVLACIAAFFVGGGNYISALVTAILFVSASIVAIYTRKKEYVKLILLPFIFFFIAFLTNICAPGNAVRQGEVGYRPGVVKSIMLSFYYCVEYITETWFDWTYIIFILILIPFLWELVKTIGNKFNYRFPILVPIGSFCLLSAMFTPSLYAMGEAGGGRIFNIIFLDYLLLIILNIFYILGWMYRHCGLGKSKESCIESRNIKLYLLALLCLTIFIGGLYSRVDPNYFTSTSAVKSLISGEAADYGEETRKRTNRLQNNDQQSIQLEILKTKPYLLYYSDIGVDADDWKNNSMERYYRIKEIWGIY</sequence>
<feature type="transmembrane region" description="Helical" evidence="1">
    <location>
        <begin position="12"/>
        <end position="29"/>
    </location>
</feature>
<organism evidence="2 3">
    <name type="scientific">Eisenbergiella tayi</name>
    <dbReference type="NCBI Taxonomy" id="1432052"/>
    <lineage>
        <taxon>Bacteria</taxon>
        <taxon>Bacillati</taxon>
        <taxon>Bacillota</taxon>
        <taxon>Clostridia</taxon>
        <taxon>Lachnospirales</taxon>
        <taxon>Lachnospiraceae</taxon>
        <taxon>Eisenbergiella</taxon>
    </lineage>
</organism>
<evidence type="ECO:0000313" key="3">
    <source>
        <dbReference type="Proteomes" id="UP000094271"/>
    </source>
</evidence>
<dbReference type="RefSeq" id="WP_069432042.1">
    <property type="nucleotide sequence ID" value="NZ_MEHA01000022.1"/>
</dbReference>
<dbReference type="InterPro" id="IPR045691">
    <property type="entry name" value="DUF6056"/>
</dbReference>
<evidence type="ECO:0008006" key="4">
    <source>
        <dbReference type="Google" id="ProtNLM"/>
    </source>
</evidence>
<feature type="transmembrane region" description="Helical" evidence="1">
    <location>
        <begin position="228"/>
        <end position="249"/>
    </location>
</feature>
<dbReference type="OrthoDB" id="3194717at2"/>
<evidence type="ECO:0000313" key="2">
    <source>
        <dbReference type="EMBL" id="ODR46815.1"/>
    </source>
</evidence>
<accession>A0A1E3UBT3</accession>
<feature type="transmembrane region" description="Helical" evidence="1">
    <location>
        <begin position="189"/>
        <end position="222"/>
    </location>
</feature>
<proteinExistence type="predicted"/>
<keyword evidence="1" id="KW-1133">Transmembrane helix</keyword>
<gene>
    <name evidence="2" type="ORF">BEI59_24010</name>
</gene>
<feature type="transmembrane region" description="Helical" evidence="1">
    <location>
        <begin position="261"/>
        <end position="281"/>
    </location>
</feature>
<feature type="transmembrane region" description="Helical" evidence="1">
    <location>
        <begin position="97"/>
        <end position="116"/>
    </location>
</feature>
<feature type="transmembrane region" description="Helical" evidence="1">
    <location>
        <begin position="157"/>
        <end position="177"/>
    </location>
</feature>
<evidence type="ECO:0000256" key="1">
    <source>
        <dbReference type="SAM" id="Phobius"/>
    </source>
</evidence>
<feature type="transmembrane region" description="Helical" evidence="1">
    <location>
        <begin position="287"/>
        <end position="304"/>
    </location>
</feature>
<dbReference type="Pfam" id="PF19528">
    <property type="entry name" value="DUF6056"/>
    <property type="match status" value="1"/>
</dbReference>
<comment type="caution">
    <text evidence="2">The sequence shown here is derived from an EMBL/GenBank/DDBJ whole genome shotgun (WGS) entry which is preliminary data.</text>
</comment>
<protein>
    <recommendedName>
        <fullName evidence="4">Glycosyltransferase RgtA/B/C/D-like domain-containing protein</fullName>
    </recommendedName>
</protein>
<reference evidence="2 3" key="1">
    <citation type="submission" date="2016-08" db="EMBL/GenBank/DDBJ databases">
        <authorList>
            <person name="Seilhamer J.J."/>
        </authorList>
    </citation>
    <scope>NUCLEOTIDE SEQUENCE [LARGE SCALE GENOMIC DNA]</scope>
    <source>
        <strain evidence="2 3">NML150140-1</strain>
    </source>
</reference>